<dbReference type="GO" id="GO:0005737">
    <property type="term" value="C:cytoplasm"/>
    <property type="evidence" value="ECO:0007669"/>
    <property type="project" value="TreeGrafter"/>
</dbReference>
<reference evidence="8" key="1">
    <citation type="journal article" date="2014" name="Front. Microbiol.">
        <title>High frequency of phylogenetically diverse reductive dehalogenase-homologous genes in deep subseafloor sedimentary metagenomes.</title>
        <authorList>
            <person name="Kawai M."/>
            <person name="Futagami T."/>
            <person name="Toyoda A."/>
            <person name="Takaki Y."/>
            <person name="Nishi S."/>
            <person name="Hori S."/>
            <person name="Arai W."/>
            <person name="Tsubouchi T."/>
            <person name="Morono Y."/>
            <person name="Uchiyama I."/>
            <person name="Ito T."/>
            <person name="Fujiyama A."/>
            <person name="Inagaki F."/>
            <person name="Takami H."/>
        </authorList>
    </citation>
    <scope>NUCLEOTIDE SEQUENCE</scope>
    <source>
        <strain evidence="8">Expedition CK06-06</strain>
    </source>
</reference>
<feature type="domain" description="CR-type" evidence="7">
    <location>
        <begin position="129"/>
        <end position="181"/>
    </location>
</feature>
<dbReference type="GO" id="GO:0006260">
    <property type="term" value="P:DNA replication"/>
    <property type="evidence" value="ECO:0007669"/>
    <property type="project" value="UniProtKB-KW"/>
</dbReference>
<dbReference type="PROSITE" id="PS50076">
    <property type="entry name" value="DNAJ_2"/>
    <property type="match status" value="1"/>
</dbReference>
<dbReference type="GO" id="GO:0051082">
    <property type="term" value="F:unfolded protein binding"/>
    <property type="evidence" value="ECO:0007669"/>
    <property type="project" value="InterPro"/>
</dbReference>
<dbReference type="SUPFAM" id="SSF57938">
    <property type="entry name" value="DnaJ/Hsp40 cysteine-rich domain"/>
    <property type="match status" value="1"/>
</dbReference>
<dbReference type="Gene3D" id="1.10.287.110">
    <property type="entry name" value="DnaJ domain"/>
    <property type="match status" value="1"/>
</dbReference>
<keyword evidence="3" id="KW-0677">Repeat</keyword>
<feature type="non-terminal residue" evidence="8">
    <location>
        <position position="181"/>
    </location>
</feature>
<organism evidence="8">
    <name type="scientific">marine sediment metagenome</name>
    <dbReference type="NCBI Taxonomy" id="412755"/>
    <lineage>
        <taxon>unclassified sequences</taxon>
        <taxon>metagenomes</taxon>
        <taxon>ecological metagenomes</taxon>
    </lineage>
</organism>
<name>X1JC65_9ZZZZ</name>
<evidence type="ECO:0000259" key="6">
    <source>
        <dbReference type="PROSITE" id="PS50076"/>
    </source>
</evidence>
<dbReference type="AlphaFoldDB" id="X1JC65"/>
<dbReference type="Gene3D" id="2.60.260.20">
    <property type="entry name" value="Urease metallochaperone UreE, N-terminal domain"/>
    <property type="match status" value="1"/>
</dbReference>
<dbReference type="FunFam" id="1.10.287.110:FF:000031">
    <property type="entry name" value="Molecular chaperone DnaJ"/>
    <property type="match status" value="1"/>
</dbReference>
<dbReference type="SMART" id="SM00271">
    <property type="entry name" value="DnaJ"/>
    <property type="match status" value="1"/>
</dbReference>
<dbReference type="InterPro" id="IPR001305">
    <property type="entry name" value="HSP_DnaJ_Cys-rich_dom"/>
</dbReference>
<evidence type="ECO:0000256" key="1">
    <source>
        <dbReference type="ARBA" id="ARBA00022490"/>
    </source>
</evidence>
<keyword evidence="2" id="KW-0235">DNA replication</keyword>
<keyword evidence="4" id="KW-0346">Stress response</keyword>
<evidence type="ECO:0000256" key="5">
    <source>
        <dbReference type="ARBA" id="ARBA00023186"/>
    </source>
</evidence>
<dbReference type="PRINTS" id="PR00625">
    <property type="entry name" value="JDOMAIN"/>
</dbReference>
<dbReference type="InterPro" id="IPR018253">
    <property type="entry name" value="DnaJ_domain_CS"/>
</dbReference>
<evidence type="ECO:0008006" key="9">
    <source>
        <dbReference type="Google" id="ProtNLM"/>
    </source>
</evidence>
<dbReference type="EMBL" id="BARV01002400">
    <property type="protein sequence ID" value="GAH91557.1"/>
    <property type="molecule type" value="Genomic_DNA"/>
</dbReference>
<evidence type="ECO:0000256" key="4">
    <source>
        <dbReference type="ARBA" id="ARBA00023016"/>
    </source>
</evidence>
<dbReference type="GO" id="GO:0031072">
    <property type="term" value="F:heat shock protein binding"/>
    <property type="evidence" value="ECO:0007669"/>
    <property type="project" value="InterPro"/>
</dbReference>
<keyword evidence="5" id="KW-0143">Chaperone</keyword>
<dbReference type="SUPFAM" id="SSF46565">
    <property type="entry name" value="Chaperone J-domain"/>
    <property type="match status" value="1"/>
</dbReference>
<dbReference type="SUPFAM" id="SSF49493">
    <property type="entry name" value="HSP40/DnaJ peptide-binding domain"/>
    <property type="match status" value="1"/>
</dbReference>
<dbReference type="PANTHER" id="PTHR43096:SF52">
    <property type="entry name" value="DNAJ HOMOLOG 1, MITOCHONDRIAL-RELATED"/>
    <property type="match status" value="1"/>
</dbReference>
<dbReference type="CDD" id="cd06257">
    <property type="entry name" value="DnaJ"/>
    <property type="match status" value="1"/>
</dbReference>
<dbReference type="PROSITE" id="PS51188">
    <property type="entry name" value="ZF_CR"/>
    <property type="match status" value="1"/>
</dbReference>
<dbReference type="PANTHER" id="PTHR43096">
    <property type="entry name" value="DNAJ HOMOLOG 1, MITOCHONDRIAL-RELATED"/>
    <property type="match status" value="1"/>
</dbReference>
<accession>X1JC65</accession>
<dbReference type="InterPro" id="IPR008971">
    <property type="entry name" value="HSP40/DnaJ_pept-bd"/>
</dbReference>
<dbReference type="PROSITE" id="PS00636">
    <property type="entry name" value="DNAJ_1"/>
    <property type="match status" value="1"/>
</dbReference>
<protein>
    <recommendedName>
        <fullName evidence="9">J domain-containing protein</fullName>
    </recommendedName>
</protein>
<evidence type="ECO:0000313" key="8">
    <source>
        <dbReference type="EMBL" id="GAH91557.1"/>
    </source>
</evidence>
<dbReference type="InterPro" id="IPR036869">
    <property type="entry name" value="J_dom_sf"/>
</dbReference>
<dbReference type="InterPro" id="IPR036410">
    <property type="entry name" value="HSP_DnaJ_Cys-rich_dom_sf"/>
</dbReference>
<feature type="domain" description="J" evidence="6">
    <location>
        <begin position="6"/>
        <end position="70"/>
    </location>
</feature>
<evidence type="ECO:0000256" key="2">
    <source>
        <dbReference type="ARBA" id="ARBA00022705"/>
    </source>
</evidence>
<proteinExistence type="predicted"/>
<gene>
    <name evidence="8" type="ORF">S06H3_06224</name>
</gene>
<keyword evidence="1" id="KW-0963">Cytoplasm</keyword>
<dbReference type="CDD" id="cd10719">
    <property type="entry name" value="DnaJ_zf"/>
    <property type="match status" value="1"/>
</dbReference>
<dbReference type="InterPro" id="IPR001623">
    <property type="entry name" value="DnaJ_domain"/>
</dbReference>
<evidence type="ECO:0000256" key="3">
    <source>
        <dbReference type="ARBA" id="ARBA00022737"/>
    </source>
</evidence>
<sequence length="181" mass="20225">MPTKRDYYEVLGIPKNATDEEIKRAFRKLAFKYHPDHNRDDNAGEKFKEVNEAFEVLSDPDKRAAYNRFGHGGAEGFFGRGFEGFDFTGFGDIFDAFFGGVTTATRQAPQRGADLHYNTTITFEDAALGCEKEINILRTENCSLCQGIGCKPGSQPTRCPSCNGNGQVRRVQQSIFGRFTN</sequence>
<evidence type="ECO:0000259" key="7">
    <source>
        <dbReference type="PROSITE" id="PS51188"/>
    </source>
</evidence>
<dbReference type="Gene3D" id="2.10.230.10">
    <property type="entry name" value="Heat shock protein DnaJ, cysteine-rich domain"/>
    <property type="match status" value="1"/>
</dbReference>
<dbReference type="GO" id="GO:0042026">
    <property type="term" value="P:protein refolding"/>
    <property type="evidence" value="ECO:0007669"/>
    <property type="project" value="TreeGrafter"/>
</dbReference>
<dbReference type="Pfam" id="PF00226">
    <property type="entry name" value="DnaJ"/>
    <property type="match status" value="1"/>
</dbReference>
<comment type="caution">
    <text evidence="8">The sequence shown here is derived from an EMBL/GenBank/DDBJ whole genome shotgun (WGS) entry which is preliminary data.</text>
</comment>